<dbReference type="HOGENOM" id="CLU_3056242_0_0_1"/>
<dbReference type="AlphaFoldDB" id="F8NH44"/>
<organism>
    <name type="scientific">Serpula lacrymans var. lacrymans (strain S7.9)</name>
    <name type="common">Dry rot fungus</name>
    <dbReference type="NCBI Taxonomy" id="578457"/>
    <lineage>
        <taxon>Eukaryota</taxon>
        <taxon>Fungi</taxon>
        <taxon>Dikarya</taxon>
        <taxon>Basidiomycota</taxon>
        <taxon>Agaricomycotina</taxon>
        <taxon>Agaricomycetes</taxon>
        <taxon>Agaricomycetidae</taxon>
        <taxon>Boletales</taxon>
        <taxon>Coniophorineae</taxon>
        <taxon>Serpulaceae</taxon>
        <taxon>Serpula</taxon>
    </lineage>
</organism>
<dbReference type="EMBL" id="GL945429">
    <property type="protein sequence ID" value="EGO29901.1"/>
    <property type="molecule type" value="Genomic_DNA"/>
</dbReference>
<reference evidence="1" key="1">
    <citation type="submission" date="2011-04" db="EMBL/GenBank/DDBJ databases">
        <title>Evolution of plant cell wall degrading machinery underlies the functional diversity of forest fungi.</title>
        <authorList>
            <consortium name="US DOE Joint Genome Institute (JGI-PGF)"/>
            <person name="Eastwood D.C."/>
            <person name="Floudas D."/>
            <person name="Binder M."/>
            <person name="Majcherczyk A."/>
            <person name="Schneider P."/>
            <person name="Aerts A."/>
            <person name="Asiegbu F.O."/>
            <person name="Baker S.E."/>
            <person name="Barry K."/>
            <person name="Bendiksby M."/>
            <person name="Blumentritt M."/>
            <person name="Coutinho P.M."/>
            <person name="Cullen D."/>
            <person name="Cullen D."/>
            <person name="Gathman A."/>
            <person name="Goodell B."/>
            <person name="Henrissat B."/>
            <person name="Ihrmark K."/>
            <person name="Kauserud H."/>
            <person name="Kohler A."/>
            <person name="LaButti K."/>
            <person name="Lapidus A."/>
            <person name="Lavin J.L."/>
            <person name="Lee Y.-H."/>
            <person name="Lindquist E."/>
            <person name="Lilly W."/>
            <person name="Lucas S."/>
            <person name="Morin E."/>
            <person name="Murat C."/>
            <person name="Oguiza J.A."/>
            <person name="Park J."/>
            <person name="Pisabarro A.G."/>
            <person name="Riley R."/>
            <person name="Rosling A."/>
            <person name="Salamov A."/>
            <person name="Schmidt O."/>
            <person name="Schmutz J."/>
            <person name="Skrede I."/>
            <person name="Stenlid J."/>
            <person name="Wiebenga A."/>
            <person name="Xie X."/>
            <person name="Kues U."/>
            <person name="Hibbett D.S."/>
            <person name="Hoffmeister D."/>
            <person name="Hogberg N."/>
            <person name="Martin F."/>
            <person name="Grigoriev I.V."/>
            <person name="Watkinson S.C."/>
        </authorList>
    </citation>
    <scope>NUCLEOTIDE SEQUENCE</scope>
    <source>
        <strain evidence="1">S7.9</strain>
    </source>
</reference>
<name>F8NH44_SERL9</name>
<sequence>MSGVRLVEAEKVGVIESCGRLKGSTSNVKKIIMAAVLFDILKSPVFCSGERRRG</sequence>
<gene>
    <name evidence="1" type="ORF">SERLADRAFT_458255</name>
</gene>
<dbReference type="GeneID" id="18817687"/>
<proteinExistence type="predicted"/>
<protein>
    <submittedName>
        <fullName evidence="1">Uncharacterized protein</fullName>
    </submittedName>
</protein>
<accession>F8NH44</accession>
<feature type="non-terminal residue" evidence="1">
    <location>
        <position position="54"/>
    </location>
</feature>
<dbReference type="KEGG" id="sla:SERLADRAFT_458255"/>
<dbReference type="RefSeq" id="XP_007314143.1">
    <property type="nucleotide sequence ID" value="XM_007314081.1"/>
</dbReference>
<evidence type="ECO:0000313" key="1">
    <source>
        <dbReference type="EMBL" id="EGO29901.1"/>
    </source>
</evidence>
<dbReference type="Proteomes" id="UP000008064">
    <property type="component" value="Unassembled WGS sequence"/>
</dbReference>